<feature type="compositionally biased region" description="Low complexity" evidence="1">
    <location>
        <begin position="146"/>
        <end position="163"/>
    </location>
</feature>
<feature type="region of interest" description="Disordered" evidence="1">
    <location>
        <begin position="146"/>
        <end position="195"/>
    </location>
</feature>
<dbReference type="Proteomes" id="UP001233999">
    <property type="component" value="Unassembled WGS sequence"/>
</dbReference>
<sequence length="2017" mass="225253">MGCCEALALLSARYYTTVYPRSWNINVSSSKKHGKRTSSVEAVDDNKCNSGLLTTALSVLTASPVSLDLSCQQWLIQLSGNLLSGLAMQYVYLADYSTAADDAPKQLWAVLKDKQLSSCAELLLLHVIRILNIFVHILDEVSPSVPTLKPSLPSLPSAPSLSPMKRKPGTTPAADPGRTKDKEEKSSEDKKMTSSARGATVGTFSNIPHYMRIYDIICKGVKKYEITLDSMASEKFVSLLRVTLETLSQLLEVGTLHETGRIAEEILSYLRSTVVVEPTATIKCVQQLLKSLFGTNISAQWDEYDEQPTPQSASCANSDGFYSACFQTPYRQFTDFVSSSNTRSHNKDYVQTWMNNLRRKTERKMSSFKGFNRGADKTSLAAYIRLFEPMVIKALKQYTVTSDVQLQCRVLLLLSQLVQLRVNYCLLDSDQIFIGFVLKQFEFIEEGQILQAEDLIPRIFYFLVHLSYEKHHSKCIIGIPKIIQLCDGLMASGQSPVSHCIPALVPIVEDVFLVRGSSSTTSFDLKELDTQREVVMSMLLRLVEYHQVLELLSVVLNECRDNEERWRRWSLQVVDTLFPLLSQGRVRLESRAAQHSLQRVLSSVSPGVLRPVDSLLNVLFSQTPQLDSPTIAMERWLGMVLAVLLLLISQGKEEVVLGRLEELAPSLPLSRILQAPCEKCDPLDATNTVSTLNQLPPEHIMARFLLQVVGLVSSHIHSAVHSSLTKHSCYYLQEQLSHFLLYCIYMFESGSYCRVATAVIQMLQSDEEAADVMISIEQMNTLLLALAPKCPLLTFQWCYLLTLVNFSDQIFWAKVLCTQSCDLILQQGTTEKQSCGPSPCVNMEVVRKGGTILFCDYVSENMNNAEQLTWLLVNHIEEIVALSTEPPVQELIAAVHRNPAASGLLVQAVAARCHKSRQPGFVCRVLRCLEGVHPSQSGALLILLIPRLLGYPQLAPARLAGTLACRRAELLLTLPPAEVTAQLSEADLKKLMDLLLTSALSKRHSGLMSLLNKLAAQCYSMAAVEPNPVHAFHPSEIHSISIDKTWFLAQVTARCSQVGVETAQLLSKLDYDQIAYILNCKEFNPLNMLYCFKLGTQLTLQNASSQTQTEQESALYRASRELLLQQIANIRALMPKPHQVYYPQGREMTVKETKYSNHLDQLFTDRTFRRAVFRTAPAVTCYLQSLGMLSAQTVPQQSWDDIVKFGILCLEAVHWLLRTGHSDTPKPWYLHVGLCCADEILREPNICSVISQTNHASWVASGASSLTAIVKLLLEPLPCLSETGLENALIDPDRMCAAHACYQMAALVMWLQKNMLKTCNAPKFLTKPIKSLIVSLSRLPLVNSYVATPPDVWRQGWAAELGGPSHTLVPALPVDYLQDIDILQQLIFRITMLGWTSRQQFEETWMAFLSVLKPNSLELCAPEEMAVMVHASSLAVQAITALLIQTLMMPIPGNPNCSHLIHQPREKTLPHTNEKLRAIHELFCWSVMSGHTLELQHVYKRRSIERILSAHRYGYSQVSLEYLWTATRSYDLKLPLSVSCLEREQCLTASGLDLHSCLHFLLDLYSQWTLPQSGTPLQLISEAMRSILAISDLFTEKAQFQWMLSTCLELGKHHPVEDEILHQYLVLGACKAAAVLGPDMSVFERVCKLVENSLRSSYLPARIAGLHGVMYLLQATSSKTQAHHMQSTGASGSDEMFHIQPVAVEYIQKHIDTTSSGNSGSEEHQLIMWGLVFFLLENLEEKMTDTEVAPAVLQLALNLVTAHNLSPSIHLALLQGLERLVVTGSVGGKVAEQVTKIAVERMKHPSPAIATPALQLLLSCMYTERCGAKCDDPELLLQAMERTSALFDRIKKGYPFEVELVCGVLPNLLNDFFPPSEIMTKVIGEFLSSQQPHPRLLAAVVFQIFECACEQSQLPLLQDWVVLSVANFTQCSPVGMASWCLTCFFISASTNQWLRALFPHVQSRIGRCESEDRKLLCIAAVDFYHQLRDDEQKTKFQSAFQTAAAQPVFADLVSCLH</sequence>
<dbReference type="InterPro" id="IPR000091">
    <property type="entry name" value="Huntingtin"/>
</dbReference>
<reference evidence="2" key="2">
    <citation type="submission" date="2023-05" db="EMBL/GenBank/DDBJ databases">
        <authorList>
            <person name="Fouks B."/>
        </authorList>
    </citation>
    <scope>NUCLEOTIDE SEQUENCE</scope>
    <source>
        <strain evidence="2">Stay&amp;Tobe</strain>
        <tissue evidence="2">Testes</tissue>
    </source>
</reference>
<dbReference type="PANTHER" id="PTHR10170:SF10">
    <property type="entry name" value="HUNTINGTIN"/>
    <property type="match status" value="1"/>
</dbReference>
<protein>
    <recommendedName>
        <fullName evidence="4">Huntingtin</fullName>
    </recommendedName>
</protein>
<dbReference type="GO" id="GO:0005634">
    <property type="term" value="C:nucleus"/>
    <property type="evidence" value="ECO:0007669"/>
    <property type="project" value="InterPro"/>
</dbReference>
<proteinExistence type="predicted"/>
<feature type="compositionally biased region" description="Basic and acidic residues" evidence="1">
    <location>
        <begin position="177"/>
        <end position="192"/>
    </location>
</feature>
<dbReference type="PRINTS" id="PR00375">
    <property type="entry name" value="HUNTINGTIN"/>
</dbReference>
<evidence type="ECO:0000313" key="3">
    <source>
        <dbReference type="Proteomes" id="UP001233999"/>
    </source>
</evidence>
<keyword evidence="3" id="KW-1185">Reference proteome</keyword>
<organism evidence="2 3">
    <name type="scientific">Diploptera punctata</name>
    <name type="common">Pacific beetle cockroach</name>
    <dbReference type="NCBI Taxonomy" id="6984"/>
    <lineage>
        <taxon>Eukaryota</taxon>
        <taxon>Metazoa</taxon>
        <taxon>Ecdysozoa</taxon>
        <taxon>Arthropoda</taxon>
        <taxon>Hexapoda</taxon>
        <taxon>Insecta</taxon>
        <taxon>Pterygota</taxon>
        <taxon>Neoptera</taxon>
        <taxon>Polyneoptera</taxon>
        <taxon>Dictyoptera</taxon>
        <taxon>Blattodea</taxon>
        <taxon>Blaberoidea</taxon>
        <taxon>Blaberidae</taxon>
        <taxon>Diplopterinae</taxon>
        <taxon>Diploptera</taxon>
    </lineage>
</organism>
<dbReference type="EMBL" id="JASPKZ010004590">
    <property type="protein sequence ID" value="KAJ9589854.1"/>
    <property type="molecule type" value="Genomic_DNA"/>
</dbReference>
<dbReference type="InterPro" id="IPR048412">
    <property type="entry name" value="Htt_bridge"/>
</dbReference>
<gene>
    <name evidence="2" type="ORF">L9F63_017009</name>
</gene>
<dbReference type="InterPro" id="IPR024613">
    <property type="entry name" value="Huntingtin_N_HEAT_rpt-2"/>
</dbReference>
<accession>A0AAD7ZZT6</accession>
<comment type="caution">
    <text evidence="2">The sequence shown here is derived from an EMBL/GenBank/DDBJ whole genome shotgun (WGS) entry which is preliminary data.</text>
</comment>
<evidence type="ECO:0000313" key="2">
    <source>
        <dbReference type="EMBL" id="KAJ9589854.1"/>
    </source>
</evidence>
<dbReference type="Pfam" id="PF20925">
    <property type="entry name" value="Htt_bridge"/>
    <property type="match status" value="1"/>
</dbReference>
<reference evidence="2" key="1">
    <citation type="journal article" date="2023" name="IScience">
        <title>Live-bearing cockroach genome reveals convergent evolutionary mechanisms linked to viviparity in insects and beyond.</title>
        <authorList>
            <person name="Fouks B."/>
            <person name="Harrison M.C."/>
            <person name="Mikhailova A.A."/>
            <person name="Marchal E."/>
            <person name="English S."/>
            <person name="Carruthers M."/>
            <person name="Jennings E.C."/>
            <person name="Chiamaka E.L."/>
            <person name="Frigard R.A."/>
            <person name="Pippel M."/>
            <person name="Attardo G.M."/>
            <person name="Benoit J.B."/>
            <person name="Bornberg-Bauer E."/>
            <person name="Tobe S.S."/>
        </authorList>
    </citation>
    <scope>NUCLEOTIDE SEQUENCE</scope>
    <source>
        <strain evidence="2">Stay&amp;Tobe</strain>
    </source>
</reference>
<name>A0AAD7ZZT6_DIPPU</name>
<dbReference type="InterPro" id="IPR048413">
    <property type="entry name" value="Htt_C-HEAT_rpt"/>
</dbReference>
<dbReference type="Pfam" id="PF12372">
    <property type="entry name" value="Htt_N-HEAT"/>
    <property type="match status" value="1"/>
</dbReference>
<dbReference type="PANTHER" id="PTHR10170">
    <property type="entry name" value="HUNTINGTON DISEASE PROTEIN"/>
    <property type="match status" value="1"/>
</dbReference>
<evidence type="ECO:0008006" key="4">
    <source>
        <dbReference type="Google" id="ProtNLM"/>
    </source>
</evidence>
<dbReference type="InterPro" id="IPR028426">
    <property type="entry name" value="Huntingtin_fam"/>
</dbReference>
<dbReference type="Pfam" id="PF20927">
    <property type="entry name" value="Htt_C-HEAT"/>
    <property type="match status" value="2"/>
</dbReference>
<dbReference type="GO" id="GO:0005737">
    <property type="term" value="C:cytoplasm"/>
    <property type="evidence" value="ECO:0007669"/>
    <property type="project" value="InterPro"/>
</dbReference>
<evidence type="ECO:0000256" key="1">
    <source>
        <dbReference type="SAM" id="MobiDB-lite"/>
    </source>
</evidence>